<reference evidence="2" key="1">
    <citation type="submission" date="2022-11" db="UniProtKB">
        <authorList>
            <consortium name="WormBaseParasite"/>
        </authorList>
    </citation>
    <scope>IDENTIFICATION</scope>
</reference>
<keyword evidence="1" id="KW-1185">Reference proteome</keyword>
<dbReference type="Pfam" id="PF02995">
    <property type="entry name" value="DUF229"/>
    <property type="match status" value="1"/>
</dbReference>
<dbReference type="AlphaFoldDB" id="A0A914CG05"/>
<dbReference type="InterPro" id="IPR017850">
    <property type="entry name" value="Alkaline_phosphatase_core_sf"/>
</dbReference>
<dbReference type="Gene3D" id="3.40.720.10">
    <property type="entry name" value="Alkaline Phosphatase, subunit A"/>
    <property type="match status" value="1"/>
</dbReference>
<sequence length="178" mass="20793">MKKIDQKQRPPDVHIIILDSVSYSAFIRTMPKTLYEFRNTYDAISFPHLNKNGLNSRPNSFALLFGRQLYSLKKNIFHEETPSECQDDCCKDPLDNDDQFIAYQFKKAGYKTLMSEDWAMGVFNWNSMMCPGFSKKPVDHYMSFKTHIYFSWETMAQDLARFEIQNLANSKTIIPVSS</sequence>
<dbReference type="Proteomes" id="UP000887540">
    <property type="component" value="Unplaced"/>
</dbReference>
<proteinExistence type="predicted"/>
<dbReference type="GO" id="GO:0005615">
    <property type="term" value="C:extracellular space"/>
    <property type="evidence" value="ECO:0007669"/>
    <property type="project" value="TreeGrafter"/>
</dbReference>
<dbReference type="PANTHER" id="PTHR10974">
    <property type="entry name" value="FI08016P-RELATED"/>
    <property type="match status" value="1"/>
</dbReference>
<protein>
    <submittedName>
        <fullName evidence="2">Uncharacterized protein</fullName>
    </submittedName>
</protein>
<evidence type="ECO:0000313" key="2">
    <source>
        <dbReference type="WBParaSite" id="ACRNAN_scaffold10035.g14169.t1"/>
    </source>
</evidence>
<dbReference type="PANTHER" id="PTHR10974:SF75">
    <property type="entry name" value="SULFATASE DOMAIN-CONTAINING PROTEIN"/>
    <property type="match status" value="1"/>
</dbReference>
<evidence type="ECO:0000313" key="1">
    <source>
        <dbReference type="Proteomes" id="UP000887540"/>
    </source>
</evidence>
<dbReference type="InterPro" id="IPR004245">
    <property type="entry name" value="DUF229"/>
</dbReference>
<organism evidence="1 2">
    <name type="scientific">Acrobeloides nanus</name>
    <dbReference type="NCBI Taxonomy" id="290746"/>
    <lineage>
        <taxon>Eukaryota</taxon>
        <taxon>Metazoa</taxon>
        <taxon>Ecdysozoa</taxon>
        <taxon>Nematoda</taxon>
        <taxon>Chromadorea</taxon>
        <taxon>Rhabditida</taxon>
        <taxon>Tylenchina</taxon>
        <taxon>Cephalobomorpha</taxon>
        <taxon>Cephaloboidea</taxon>
        <taxon>Cephalobidae</taxon>
        <taxon>Acrobeloides</taxon>
    </lineage>
</organism>
<accession>A0A914CG05</accession>
<dbReference type="WBParaSite" id="ACRNAN_scaffold10035.g14169.t1">
    <property type="protein sequence ID" value="ACRNAN_scaffold10035.g14169.t1"/>
    <property type="gene ID" value="ACRNAN_scaffold10035.g14169"/>
</dbReference>
<name>A0A914CG05_9BILA</name>